<feature type="non-terminal residue" evidence="1">
    <location>
        <position position="252"/>
    </location>
</feature>
<keyword evidence="2" id="KW-1185">Reference proteome</keyword>
<reference evidence="2" key="1">
    <citation type="journal article" date="2017" name="Nat. Commun.">
        <title>The North American bullfrog draft genome provides insight into hormonal regulation of long noncoding RNA.</title>
        <authorList>
            <person name="Hammond S.A."/>
            <person name="Warren R.L."/>
            <person name="Vandervalk B.P."/>
            <person name="Kucuk E."/>
            <person name="Khan H."/>
            <person name="Gibb E.A."/>
            <person name="Pandoh P."/>
            <person name="Kirk H."/>
            <person name="Zhao Y."/>
            <person name="Jones M."/>
            <person name="Mungall A.J."/>
            <person name="Coope R."/>
            <person name="Pleasance S."/>
            <person name="Moore R.A."/>
            <person name="Holt R.A."/>
            <person name="Round J.M."/>
            <person name="Ohora S."/>
            <person name="Walle B.V."/>
            <person name="Veldhoen N."/>
            <person name="Helbing C.C."/>
            <person name="Birol I."/>
        </authorList>
    </citation>
    <scope>NUCLEOTIDE SEQUENCE [LARGE SCALE GENOMIC DNA]</scope>
</reference>
<dbReference type="EMBL" id="KZ369931">
    <property type="protein sequence ID" value="PIO09582.1"/>
    <property type="molecule type" value="Genomic_DNA"/>
</dbReference>
<evidence type="ECO:0000313" key="1">
    <source>
        <dbReference type="EMBL" id="PIO09582.1"/>
    </source>
</evidence>
<dbReference type="Proteomes" id="UP000228934">
    <property type="component" value="Unassembled WGS sequence"/>
</dbReference>
<organism evidence="1 2">
    <name type="scientific">Aquarana catesbeiana</name>
    <name type="common">American bullfrog</name>
    <name type="synonym">Rana catesbeiana</name>
    <dbReference type="NCBI Taxonomy" id="8400"/>
    <lineage>
        <taxon>Eukaryota</taxon>
        <taxon>Metazoa</taxon>
        <taxon>Chordata</taxon>
        <taxon>Craniata</taxon>
        <taxon>Vertebrata</taxon>
        <taxon>Euteleostomi</taxon>
        <taxon>Amphibia</taxon>
        <taxon>Batrachia</taxon>
        <taxon>Anura</taxon>
        <taxon>Neobatrachia</taxon>
        <taxon>Ranoidea</taxon>
        <taxon>Ranidae</taxon>
        <taxon>Aquarana</taxon>
    </lineage>
</organism>
<accession>A0A2G9Q1W8</accession>
<proteinExistence type="predicted"/>
<gene>
    <name evidence="1" type="ORF">AB205_0200970</name>
</gene>
<protein>
    <submittedName>
        <fullName evidence="1">Uncharacterized protein</fullName>
    </submittedName>
</protein>
<sequence length="252" mass="27657">MLATMSVYPYCGGEWGVPRWRRQNVTSVTISDGSSNLTEHLQKNLQVNLRQEVPLWAGSPGQPATGSAIVGRISSQPATGNAVTGRISGLACNRISRSTCNRKCPYWQDLQVSLQHEVPLLAGFSGQPATGSAVTGRIFWLSCNRISRLVCYWKCPYWQDLQVNLQQEVHLLAGSPGQPATGSSLTGRISRSTCNKKCPYWHDLQVNLQQEVPLLVGSPGQPATGSALTGRISRSTCNRKCPYWQNFQVNLQ</sequence>
<evidence type="ECO:0000313" key="2">
    <source>
        <dbReference type="Proteomes" id="UP000228934"/>
    </source>
</evidence>
<name>A0A2G9Q1W8_AQUCT</name>
<dbReference type="AlphaFoldDB" id="A0A2G9Q1W8"/>